<protein>
    <recommendedName>
        <fullName evidence="3">F-box domain-containing protein</fullName>
    </recommendedName>
</protein>
<dbReference type="SUPFAM" id="SSF52047">
    <property type="entry name" value="RNI-like"/>
    <property type="match status" value="1"/>
</dbReference>
<dbReference type="CDD" id="cd09917">
    <property type="entry name" value="F-box_SF"/>
    <property type="match status" value="1"/>
</dbReference>
<gene>
    <name evidence="1" type="ORF">CVT26_004232</name>
</gene>
<dbReference type="Proteomes" id="UP000284706">
    <property type="component" value="Unassembled WGS sequence"/>
</dbReference>
<accession>A0A409YMU8</accession>
<dbReference type="EMBL" id="NHYE01000630">
    <property type="protein sequence ID" value="PPR04407.1"/>
    <property type="molecule type" value="Genomic_DNA"/>
</dbReference>
<dbReference type="OrthoDB" id="3070253at2759"/>
<keyword evidence="2" id="KW-1185">Reference proteome</keyword>
<dbReference type="STRING" id="231916.A0A409YMU8"/>
<dbReference type="AlphaFoldDB" id="A0A409YMU8"/>
<evidence type="ECO:0000313" key="2">
    <source>
        <dbReference type="Proteomes" id="UP000284706"/>
    </source>
</evidence>
<comment type="caution">
    <text evidence="1">The sequence shown here is derived from an EMBL/GenBank/DDBJ whole genome shotgun (WGS) entry which is preliminary data.</text>
</comment>
<dbReference type="SUPFAM" id="SSF81383">
    <property type="entry name" value="F-box domain"/>
    <property type="match status" value="1"/>
</dbReference>
<dbReference type="InterPro" id="IPR032675">
    <property type="entry name" value="LRR_dom_sf"/>
</dbReference>
<sequence length="421" mass="47686">MDTSEAVPLRLPQELVDHIIDHLHDDPSTLKSCARVCRAWLPASRFHLFAKVSLKATSPQNGPALPQERCKRLHAVLVQSPEIISSIHELEICEGSPLHHSYSDLQSSTTWVTTERTLTALFKMLTHVKRFDFSATSLQFWTLLPPTFQHALYTLLSLPTLSYVRLHSWHFPSFSSLVSFLSHCQNLKAFALSSTNIGNDGDGGTDLTSQPEEKEDKPRTPLEVLTLDFVNFAYLEYWLLGRAAMVDIRYLRELRVSHFHDAETIEKLLLAVGGTLEHFHLKPGIWNVRPFNLSVNCGLRSIRLTLDDPSTAMEWAITLLSTISTSNAVLERVGLEFYADPKKITGWSDLDSLFMQPELVSLKQVDIGLFAIPTHVDFIAVKEEMQGLTNKDCVRWYQLGIKSQRSSRQLTPRISRYESSS</sequence>
<reference evidence="1 2" key="1">
    <citation type="journal article" date="2018" name="Evol. Lett.">
        <title>Horizontal gene cluster transfer increased hallucinogenic mushroom diversity.</title>
        <authorList>
            <person name="Reynolds H.T."/>
            <person name="Vijayakumar V."/>
            <person name="Gluck-Thaler E."/>
            <person name="Korotkin H.B."/>
            <person name="Matheny P.B."/>
            <person name="Slot J.C."/>
        </authorList>
    </citation>
    <scope>NUCLEOTIDE SEQUENCE [LARGE SCALE GENOMIC DNA]</scope>
    <source>
        <strain evidence="1 2">SRW20</strain>
    </source>
</reference>
<evidence type="ECO:0008006" key="3">
    <source>
        <dbReference type="Google" id="ProtNLM"/>
    </source>
</evidence>
<evidence type="ECO:0000313" key="1">
    <source>
        <dbReference type="EMBL" id="PPR04407.1"/>
    </source>
</evidence>
<dbReference type="Gene3D" id="3.80.10.10">
    <property type="entry name" value="Ribonuclease Inhibitor"/>
    <property type="match status" value="1"/>
</dbReference>
<dbReference type="InterPro" id="IPR036047">
    <property type="entry name" value="F-box-like_dom_sf"/>
</dbReference>
<proteinExistence type="predicted"/>
<name>A0A409YMU8_9AGAR</name>
<organism evidence="1 2">
    <name type="scientific">Gymnopilus dilepis</name>
    <dbReference type="NCBI Taxonomy" id="231916"/>
    <lineage>
        <taxon>Eukaryota</taxon>
        <taxon>Fungi</taxon>
        <taxon>Dikarya</taxon>
        <taxon>Basidiomycota</taxon>
        <taxon>Agaricomycotina</taxon>
        <taxon>Agaricomycetes</taxon>
        <taxon>Agaricomycetidae</taxon>
        <taxon>Agaricales</taxon>
        <taxon>Agaricineae</taxon>
        <taxon>Hymenogastraceae</taxon>
        <taxon>Gymnopilus</taxon>
    </lineage>
</organism>
<dbReference type="InParanoid" id="A0A409YMU8"/>